<dbReference type="Gene3D" id="1.10.10.10">
    <property type="entry name" value="Winged helix-like DNA-binding domain superfamily/Winged helix DNA-binding domain"/>
    <property type="match status" value="1"/>
</dbReference>
<dbReference type="PANTHER" id="PTHR30346">
    <property type="entry name" value="TRANSCRIPTIONAL DUAL REGULATOR HCAR-RELATED"/>
    <property type="match status" value="1"/>
</dbReference>
<evidence type="ECO:0000256" key="1">
    <source>
        <dbReference type="ARBA" id="ARBA00009437"/>
    </source>
</evidence>
<keyword evidence="3" id="KW-0238">DNA-binding</keyword>
<dbReference type="InterPro" id="IPR000847">
    <property type="entry name" value="LysR_HTH_N"/>
</dbReference>
<keyword evidence="4" id="KW-0804">Transcription</keyword>
<dbReference type="InterPro" id="IPR036390">
    <property type="entry name" value="WH_DNA-bd_sf"/>
</dbReference>
<accession>A0ABQ1G4J2</accession>
<gene>
    <name evidence="6" type="ORF">GCM10007416_07730</name>
</gene>
<feature type="domain" description="HTH lysR-type" evidence="5">
    <location>
        <begin position="1"/>
        <end position="34"/>
    </location>
</feature>
<organism evidence="6 7">
    <name type="scientific">Kroppenstedtia guangzhouensis</name>
    <dbReference type="NCBI Taxonomy" id="1274356"/>
    <lineage>
        <taxon>Bacteria</taxon>
        <taxon>Bacillati</taxon>
        <taxon>Bacillota</taxon>
        <taxon>Bacilli</taxon>
        <taxon>Bacillales</taxon>
        <taxon>Thermoactinomycetaceae</taxon>
        <taxon>Kroppenstedtia</taxon>
    </lineage>
</organism>
<reference evidence="7" key="1">
    <citation type="journal article" date="2019" name="Int. J. Syst. Evol. Microbiol.">
        <title>The Global Catalogue of Microorganisms (GCM) 10K type strain sequencing project: providing services to taxonomists for standard genome sequencing and annotation.</title>
        <authorList>
            <consortium name="The Broad Institute Genomics Platform"/>
            <consortium name="The Broad Institute Genome Sequencing Center for Infectious Disease"/>
            <person name="Wu L."/>
            <person name="Ma J."/>
        </authorList>
    </citation>
    <scope>NUCLEOTIDE SEQUENCE [LARGE SCALE GENOMIC DNA]</scope>
    <source>
        <strain evidence="7">CGMCC 1.12404</strain>
    </source>
</reference>
<evidence type="ECO:0000259" key="5">
    <source>
        <dbReference type="PROSITE" id="PS50931"/>
    </source>
</evidence>
<keyword evidence="7" id="KW-1185">Reference proteome</keyword>
<dbReference type="SUPFAM" id="SSF46785">
    <property type="entry name" value="Winged helix' DNA-binding domain"/>
    <property type="match status" value="1"/>
</dbReference>
<evidence type="ECO:0000256" key="2">
    <source>
        <dbReference type="ARBA" id="ARBA00023015"/>
    </source>
</evidence>
<dbReference type="EMBL" id="BMEX01000002">
    <property type="protein sequence ID" value="GGA37270.1"/>
    <property type="molecule type" value="Genomic_DNA"/>
</dbReference>
<proteinExistence type="inferred from homology"/>
<dbReference type="PROSITE" id="PS50931">
    <property type="entry name" value="HTH_LYSR"/>
    <property type="match status" value="1"/>
</dbReference>
<evidence type="ECO:0000256" key="3">
    <source>
        <dbReference type="ARBA" id="ARBA00023125"/>
    </source>
</evidence>
<dbReference type="InterPro" id="IPR036388">
    <property type="entry name" value="WH-like_DNA-bd_sf"/>
</dbReference>
<dbReference type="Proteomes" id="UP000617979">
    <property type="component" value="Unassembled WGS sequence"/>
</dbReference>
<comment type="similarity">
    <text evidence="1">Belongs to the LysR transcriptional regulatory family.</text>
</comment>
<sequence length="51" mass="5839">MDLKQLRYFVTIAQEGQVTRAAKKLHMAQPPLSQSPKILEKVKFLDHCVTT</sequence>
<evidence type="ECO:0000313" key="6">
    <source>
        <dbReference type="EMBL" id="GGA37270.1"/>
    </source>
</evidence>
<comment type="caution">
    <text evidence="6">The sequence shown here is derived from an EMBL/GenBank/DDBJ whole genome shotgun (WGS) entry which is preliminary data.</text>
</comment>
<dbReference type="PANTHER" id="PTHR30346:SF28">
    <property type="entry name" value="HTH-TYPE TRANSCRIPTIONAL REGULATOR CYNR"/>
    <property type="match status" value="1"/>
</dbReference>
<name>A0ABQ1G4J2_9BACL</name>
<protein>
    <recommendedName>
        <fullName evidence="5">HTH lysR-type domain-containing protein</fullName>
    </recommendedName>
</protein>
<keyword evidence="2" id="KW-0805">Transcription regulation</keyword>
<evidence type="ECO:0000313" key="7">
    <source>
        <dbReference type="Proteomes" id="UP000617979"/>
    </source>
</evidence>
<dbReference type="Pfam" id="PF00126">
    <property type="entry name" value="HTH_1"/>
    <property type="match status" value="1"/>
</dbReference>
<evidence type="ECO:0000256" key="4">
    <source>
        <dbReference type="ARBA" id="ARBA00023163"/>
    </source>
</evidence>